<evidence type="ECO:0000256" key="12">
    <source>
        <dbReference type="ARBA" id="ARBA00023288"/>
    </source>
</evidence>
<evidence type="ECO:0000256" key="10">
    <source>
        <dbReference type="ARBA" id="ARBA00023180"/>
    </source>
</evidence>
<gene>
    <name evidence="15" type="ORF">LYPA_23C001086</name>
</gene>
<keyword evidence="16" id="KW-1185">Reference proteome</keyword>
<sequence length="347" mass="38623">MTLVIWGSKSERMNGDTCDLEMYEGVWKSRDSSVSLILARLLKQLQPSSGPCNARAHGARGKVKPGKGRRYTGKSRGSINNKHLFSLRPKHVVPEKHGYDLSIMPSCQSAIVYFRALEGVNYFSFCLSNFKKKNPVFPQMFHLFSVSHNFPFPLWLYSTDTVPQTPSQKAHRPPHPHPQFIHSCPQHSTGSYFDPTLLVTFGLRLCSPALQLTPRPSLPSSPSLPPDFTPLFLSSFTHPIPGGSGQEQHCLAPPHLAATRKGVGTLAVVLGTFGASWLPFAIYCVVGSREDPAVYTYATLLPATYNSMINPIIYAFRNQEIQRALWLLFCGCFQSKVPFRSRSPSEV</sequence>
<dbReference type="EMBL" id="CAAGRJ010003842">
    <property type="protein sequence ID" value="VFV21696.1"/>
    <property type="molecule type" value="Genomic_DNA"/>
</dbReference>
<evidence type="ECO:0000256" key="8">
    <source>
        <dbReference type="ARBA" id="ARBA00023139"/>
    </source>
</evidence>
<keyword evidence="5" id="KW-1133">Transmembrane helix</keyword>
<dbReference type="GO" id="GO:0004930">
    <property type="term" value="F:G protein-coupled receptor activity"/>
    <property type="evidence" value="ECO:0007669"/>
    <property type="project" value="UniProtKB-KW"/>
</dbReference>
<evidence type="ECO:0000256" key="5">
    <source>
        <dbReference type="ARBA" id="ARBA00022989"/>
    </source>
</evidence>
<dbReference type="GO" id="GO:0005886">
    <property type="term" value="C:plasma membrane"/>
    <property type="evidence" value="ECO:0007669"/>
    <property type="project" value="UniProtKB-SubCell"/>
</dbReference>
<dbReference type="PANTHER" id="PTHR22750">
    <property type="entry name" value="G-PROTEIN COUPLED RECEPTOR"/>
    <property type="match status" value="1"/>
</dbReference>
<dbReference type="Gene3D" id="1.20.1070.10">
    <property type="entry name" value="Rhodopsin 7-helix transmembrane proteins"/>
    <property type="match status" value="1"/>
</dbReference>
<evidence type="ECO:0000313" key="16">
    <source>
        <dbReference type="Proteomes" id="UP000386466"/>
    </source>
</evidence>
<dbReference type="PRINTS" id="PR00237">
    <property type="entry name" value="GPCRRHODOPSN"/>
</dbReference>
<reference evidence="15 16" key="1">
    <citation type="submission" date="2019-01" db="EMBL/GenBank/DDBJ databases">
        <authorList>
            <person name="Alioto T."/>
            <person name="Alioto T."/>
        </authorList>
    </citation>
    <scope>NUCLEOTIDE SEQUENCE [LARGE SCALE GENOMIC DNA]</scope>
</reference>
<dbReference type="AlphaFoldDB" id="A0A485MPT0"/>
<dbReference type="SUPFAM" id="SSF81321">
    <property type="entry name" value="Family A G protein-coupled receptor-like"/>
    <property type="match status" value="1"/>
</dbReference>
<evidence type="ECO:0000256" key="4">
    <source>
        <dbReference type="ARBA" id="ARBA00022692"/>
    </source>
</evidence>
<protein>
    <submittedName>
        <fullName evidence="15">G-protein coupled receptor 6</fullName>
    </submittedName>
</protein>
<evidence type="ECO:0000256" key="7">
    <source>
        <dbReference type="ARBA" id="ARBA00023136"/>
    </source>
</evidence>
<evidence type="ECO:0000259" key="14">
    <source>
        <dbReference type="PROSITE" id="PS50262"/>
    </source>
</evidence>
<keyword evidence="2" id="KW-1003">Cell membrane</keyword>
<keyword evidence="7" id="KW-0472">Membrane</keyword>
<keyword evidence="11" id="KW-0807">Transducer</keyword>
<evidence type="ECO:0000256" key="6">
    <source>
        <dbReference type="ARBA" id="ARBA00023040"/>
    </source>
</evidence>
<feature type="compositionally biased region" description="Basic residues" evidence="13">
    <location>
        <begin position="57"/>
        <end position="73"/>
    </location>
</feature>
<evidence type="ECO:0000256" key="2">
    <source>
        <dbReference type="ARBA" id="ARBA00022475"/>
    </source>
</evidence>
<keyword evidence="10" id="KW-0325">Glycoprotein</keyword>
<dbReference type="InterPro" id="IPR017452">
    <property type="entry name" value="GPCR_Rhodpsn_7TM"/>
</dbReference>
<dbReference type="InterPro" id="IPR000723">
    <property type="entry name" value="GPR_3/6/12_orphan"/>
</dbReference>
<keyword evidence="3" id="KW-0597">Phosphoprotein</keyword>
<name>A0A485MPT0_LYNPA</name>
<dbReference type="Proteomes" id="UP000386466">
    <property type="component" value="Unassembled WGS sequence"/>
</dbReference>
<dbReference type="PRINTS" id="PR00649">
    <property type="entry name" value="GPR6ORPHANR"/>
</dbReference>
<evidence type="ECO:0000256" key="11">
    <source>
        <dbReference type="ARBA" id="ARBA00023224"/>
    </source>
</evidence>
<evidence type="ECO:0000256" key="3">
    <source>
        <dbReference type="ARBA" id="ARBA00022553"/>
    </source>
</evidence>
<feature type="domain" description="G-protein coupled receptors family 1 profile" evidence="14">
    <location>
        <begin position="260"/>
        <end position="314"/>
    </location>
</feature>
<evidence type="ECO:0000256" key="13">
    <source>
        <dbReference type="SAM" id="MobiDB-lite"/>
    </source>
</evidence>
<accession>A0A485MPT0</accession>
<keyword evidence="12" id="KW-0449">Lipoprotein</keyword>
<organism evidence="15 16">
    <name type="scientific">Lynx pardinus</name>
    <name type="common">Iberian lynx</name>
    <name type="synonym">Felis pardina</name>
    <dbReference type="NCBI Taxonomy" id="191816"/>
    <lineage>
        <taxon>Eukaryota</taxon>
        <taxon>Metazoa</taxon>
        <taxon>Chordata</taxon>
        <taxon>Craniata</taxon>
        <taxon>Vertebrata</taxon>
        <taxon>Euteleostomi</taxon>
        <taxon>Mammalia</taxon>
        <taxon>Eutheria</taxon>
        <taxon>Laurasiatheria</taxon>
        <taxon>Carnivora</taxon>
        <taxon>Feliformia</taxon>
        <taxon>Felidae</taxon>
        <taxon>Felinae</taxon>
        <taxon>Lynx</taxon>
    </lineage>
</organism>
<evidence type="ECO:0000256" key="1">
    <source>
        <dbReference type="ARBA" id="ARBA00004651"/>
    </source>
</evidence>
<keyword evidence="4" id="KW-0812">Transmembrane</keyword>
<keyword evidence="8" id="KW-0564">Palmitate</keyword>
<keyword evidence="9 15" id="KW-0675">Receptor</keyword>
<proteinExistence type="predicted"/>
<evidence type="ECO:0000313" key="15">
    <source>
        <dbReference type="EMBL" id="VFV21696.1"/>
    </source>
</evidence>
<keyword evidence="6" id="KW-0297">G-protein coupled receptor</keyword>
<dbReference type="InterPro" id="IPR000276">
    <property type="entry name" value="GPCR_Rhodpsn"/>
</dbReference>
<dbReference type="InterPro" id="IPR001151">
    <property type="entry name" value="GPR6"/>
</dbReference>
<comment type="subcellular location">
    <subcellularLocation>
        <location evidence="1">Cell membrane</location>
        <topology evidence="1">Multi-pass membrane protein</topology>
    </subcellularLocation>
</comment>
<feature type="region of interest" description="Disordered" evidence="13">
    <location>
        <begin position="49"/>
        <end position="75"/>
    </location>
</feature>
<dbReference type="PROSITE" id="PS50262">
    <property type="entry name" value="G_PROTEIN_RECEP_F1_2"/>
    <property type="match status" value="1"/>
</dbReference>
<evidence type="ECO:0000256" key="9">
    <source>
        <dbReference type="ARBA" id="ARBA00023170"/>
    </source>
</evidence>
<dbReference type="PRINTS" id="PR00644">
    <property type="entry name" value="GPRORPHANR"/>
</dbReference>